<reference evidence="3 4" key="1">
    <citation type="submission" date="2017-02" db="EMBL/GenBank/DDBJ databases">
        <title>The new phylogeny of genus Mycobacterium.</title>
        <authorList>
            <person name="Tortoli E."/>
            <person name="Trovato A."/>
            <person name="Cirillo D.M."/>
        </authorList>
    </citation>
    <scope>NUCLEOTIDE SEQUENCE [LARGE SCALE GENOMIC DNA]</scope>
    <source>
        <strain evidence="3 4">DSM 45145</strain>
    </source>
</reference>
<dbReference type="PANTHER" id="PTHR34846">
    <property type="entry name" value="4-CARBOXYMUCONOLACTONE DECARBOXYLASE FAMILY PROTEIN (AFU_ORTHOLOGUE AFUA_6G11590)"/>
    <property type="match status" value="1"/>
</dbReference>
<dbReference type="InterPro" id="IPR029032">
    <property type="entry name" value="AhpD-like"/>
</dbReference>
<dbReference type="Pfam" id="PF02627">
    <property type="entry name" value="CMD"/>
    <property type="match status" value="1"/>
</dbReference>
<dbReference type="KEGG" id="mnv:MNVI_04220"/>
<dbReference type="RefSeq" id="WP_083085042.1">
    <property type="nucleotide sequence ID" value="NZ_AP022583.1"/>
</dbReference>
<sequence>MSAKTDGLGGRLALADRDELSVAQRKLFDHISVTALQWAHRSGFAATDPDGRLIGPFNPSLLNPKLAAAFLNLQTAEQQHTSLDEQVRQVVILTVGAVWHATYELYAHSSVARHAGLSEAVITELAGGNEPAQLTDAQTAAHRLARQLSTSHGVDDSTYHDAEQIFGAAGVFDIAVLTGIYHTVCATLTAFAIPAP</sequence>
<keyword evidence="4" id="KW-1185">Reference proteome</keyword>
<dbReference type="GO" id="GO:0051920">
    <property type="term" value="F:peroxiredoxin activity"/>
    <property type="evidence" value="ECO:0007669"/>
    <property type="project" value="InterPro"/>
</dbReference>
<dbReference type="EMBL" id="MVIC01000002">
    <property type="protein sequence ID" value="ORB18274.1"/>
    <property type="molecule type" value="Genomic_DNA"/>
</dbReference>
<dbReference type="EMBL" id="AP022583">
    <property type="protein sequence ID" value="BBY05104.1"/>
    <property type="molecule type" value="Genomic_DNA"/>
</dbReference>
<dbReference type="Proteomes" id="UP000466894">
    <property type="component" value="Chromosome"/>
</dbReference>
<proteinExistence type="predicted"/>
<dbReference type="Proteomes" id="UP000192374">
    <property type="component" value="Unassembled WGS sequence"/>
</dbReference>
<gene>
    <name evidence="3" type="ORF">BST37_02340</name>
    <name evidence="2" type="ORF">MNVI_04220</name>
</gene>
<reference evidence="2 5" key="2">
    <citation type="journal article" date="2019" name="Emerg. Microbes Infect.">
        <title>Comprehensive subspecies identification of 175 nontuberculous mycobacteria species based on 7547 genomic profiles.</title>
        <authorList>
            <person name="Matsumoto Y."/>
            <person name="Kinjo T."/>
            <person name="Motooka D."/>
            <person name="Nabeya D."/>
            <person name="Jung N."/>
            <person name="Uechi K."/>
            <person name="Horii T."/>
            <person name="Iida T."/>
            <person name="Fujita J."/>
            <person name="Nakamura S."/>
        </authorList>
    </citation>
    <scope>NUCLEOTIDE SEQUENCE [LARGE SCALE GENOMIC DNA]</scope>
    <source>
        <strain evidence="2 5">JCM 16367</strain>
    </source>
</reference>
<dbReference type="AlphaFoldDB" id="A0A7I7P956"/>
<evidence type="ECO:0000313" key="3">
    <source>
        <dbReference type="EMBL" id="ORB18274.1"/>
    </source>
</evidence>
<dbReference type="PANTHER" id="PTHR34846:SF11">
    <property type="entry name" value="4-CARBOXYMUCONOLACTONE DECARBOXYLASE FAMILY PROTEIN (AFU_ORTHOLOGUE AFUA_6G11590)"/>
    <property type="match status" value="1"/>
</dbReference>
<dbReference type="Gene3D" id="1.20.1290.10">
    <property type="entry name" value="AhpD-like"/>
    <property type="match status" value="1"/>
</dbReference>
<reference evidence="2" key="3">
    <citation type="submission" date="2020-02" db="EMBL/GenBank/DDBJ databases">
        <authorList>
            <person name="Matsumoto Y."/>
            <person name="Motooka D."/>
            <person name="Nakamura S."/>
        </authorList>
    </citation>
    <scope>NUCLEOTIDE SEQUENCE</scope>
    <source>
        <strain evidence="2">JCM 16367</strain>
    </source>
</reference>
<accession>A0A7I7P956</accession>
<organism evidence="2 5">
    <name type="scientific">Mycobacterium noviomagense</name>
    <dbReference type="NCBI Taxonomy" id="459858"/>
    <lineage>
        <taxon>Bacteria</taxon>
        <taxon>Bacillati</taxon>
        <taxon>Actinomycetota</taxon>
        <taxon>Actinomycetes</taxon>
        <taxon>Mycobacteriales</taxon>
        <taxon>Mycobacteriaceae</taxon>
        <taxon>Mycobacterium</taxon>
    </lineage>
</organism>
<protein>
    <submittedName>
        <fullName evidence="3">Carboxymuconolactone decarboxylase</fullName>
    </submittedName>
</protein>
<feature type="domain" description="Carboxymuconolactone decarboxylase-like" evidence="1">
    <location>
        <begin position="64"/>
        <end position="146"/>
    </location>
</feature>
<dbReference type="SUPFAM" id="SSF69118">
    <property type="entry name" value="AhpD-like"/>
    <property type="match status" value="1"/>
</dbReference>
<dbReference type="InterPro" id="IPR003779">
    <property type="entry name" value="CMD-like"/>
</dbReference>
<evidence type="ECO:0000313" key="5">
    <source>
        <dbReference type="Proteomes" id="UP000466894"/>
    </source>
</evidence>
<name>A0A7I7P956_9MYCO</name>
<evidence type="ECO:0000259" key="1">
    <source>
        <dbReference type="Pfam" id="PF02627"/>
    </source>
</evidence>
<evidence type="ECO:0000313" key="4">
    <source>
        <dbReference type="Proteomes" id="UP000192374"/>
    </source>
</evidence>
<evidence type="ECO:0000313" key="2">
    <source>
        <dbReference type="EMBL" id="BBY05104.1"/>
    </source>
</evidence>
<dbReference type="OrthoDB" id="949132at2"/>